<evidence type="ECO:0000256" key="1">
    <source>
        <dbReference type="ARBA" id="ARBA00003065"/>
    </source>
</evidence>
<accession>A0A9Q3ZH55</accession>
<evidence type="ECO:0000256" key="3">
    <source>
        <dbReference type="ARBA" id="ARBA00021310"/>
    </source>
</evidence>
<dbReference type="PANTHER" id="PTHR33991">
    <property type="entry name" value="DNA REPAIR PROTEIN RECO"/>
    <property type="match status" value="1"/>
</dbReference>
<comment type="caution">
    <text evidence="10">The sequence shown here is derived from an EMBL/GenBank/DDBJ whole genome shotgun (WGS) entry which is preliminary data.</text>
</comment>
<name>A0A9Q3ZH55_9GAMM</name>
<evidence type="ECO:0000313" key="10">
    <source>
        <dbReference type="EMBL" id="MCE7510419.1"/>
    </source>
</evidence>
<dbReference type="RefSeq" id="WP_080530689.1">
    <property type="nucleotide sequence ID" value="NZ_CBDDTQ010000001.1"/>
</dbReference>
<dbReference type="InterPro" id="IPR012340">
    <property type="entry name" value="NA-bd_OB-fold"/>
</dbReference>
<dbReference type="AlphaFoldDB" id="A0A9Q3ZH55"/>
<dbReference type="GO" id="GO:0006310">
    <property type="term" value="P:DNA recombination"/>
    <property type="evidence" value="ECO:0007669"/>
    <property type="project" value="UniProtKB-UniRule"/>
</dbReference>
<dbReference type="GO" id="GO:0006302">
    <property type="term" value="P:double-strand break repair"/>
    <property type="evidence" value="ECO:0007669"/>
    <property type="project" value="TreeGrafter"/>
</dbReference>
<dbReference type="Pfam" id="PF11967">
    <property type="entry name" value="RecO_N"/>
    <property type="match status" value="1"/>
</dbReference>
<keyword evidence="4 8" id="KW-0227">DNA damage</keyword>
<proteinExistence type="inferred from homology"/>
<dbReference type="InterPro" id="IPR022572">
    <property type="entry name" value="DNA_rep/recomb_RecO_N"/>
</dbReference>
<dbReference type="EMBL" id="JAJVKT010000024">
    <property type="protein sequence ID" value="MCE7510419.1"/>
    <property type="molecule type" value="Genomic_DNA"/>
</dbReference>
<dbReference type="Gene3D" id="2.40.50.140">
    <property type="entry name" value="Nucleic acid-binding proteins"/>
    <property type="match status" value="1"/>
</dbReference>
<dbReference type="SUPFAM" id="SSF57863">
    <property type="entry name" value="ArfGap/RecO-like zinc finger"/>
    <property type="match status" value="1"/>
</dbReference>
<dbReference type="NCBIfam" id="TIGR00613">
    <property type="entry name" value="reco"/>
    <property type="match status" value="1"/>
</dbReference>
<sequence>MTTRGNPDGANGLEPAWLLHRRPFRNTSLILDLFLPGGGRVGAVARGGRRNPALAPFVPLWVQLQRGSGELHTLRQVEPRAAAVSLTGTALYCGFYLNELLVRLLHRDDPHPDLWPAYEYTLRELKGDTPLDVTLRRFEMVLLEEVGYGLVLEHDGEGQPLSPELRYGWVPDLGLIPNKNGHSGADLQALAEDRWTPAVRRMAKQLLREALAPHLGGRPLRSRELFRGTS</sequence>
<keyword evidence="6 8" id="KW-0234">DNA repair</keyword>
<comment type="similarity">
    <text evidence="2 8">Belongs to the RecO family.</text>
</comment>
<evidence type="ECO:0000259" key="9">
    <source>
        <dbReference type="Pfam" id="PF11967"/>
    </source>
</evidence>
<dbReference type="Pfam" id="PF02565">
    <property type="entry name" value="RecO_C"/>
    <property type="match status" value="1"/>
</dbReference>
<dbReference type="InterPro" id="IPR003717">
    <property type="entry name" value="RecO"/>
</dbReference>
<dbReference type="InterPro" id="IPR042242">
    <property type="entry name" value="RecO_C"/>
</dbReference>
<dbReference type="SUPFAM" id="SSF50249">
    <property type="entry name" value="Nucleic acid-binding proteins"/>
    <property type="match status" value="1"/>
</dbReference>
<dbReference type="PANTHER" id="PTHR33991:SF1">
    <property type="entry name" value="DNA REPAIR PROTEIN RECO"/>
    <property type="match status" value="1"/>
</dbReference>
<organism evidence="10 11">
    <name type="scientific">Alloalcanivorax xenomutans</name>
    <dbReference type="NCBI Taxonomy" id="1094342"/>
    <lineage>
        <taxon>Bacteria</taxon>
        <taxon>Pseudomonadati</taxon>
        <taxon>Pseudomonadota</taxon>
        <taxon>Gammaproteobacteria</taxon>
        <taxon>Oceanospirillales</taxon>
        <taxon>Alcanivoracaceae</taxon>
        <taxon>Alloalcanivorax</taxon>
    </lineage>
</organism>
<evidence type="ECO:0000256" key="4">
    <source>
        <dbReference type="ARBA" id="ARBA00022763"/>
    </source>
</evidence>
<dbReference type="InterPro" id="IPR037278">
    <property type="entry name" value="ARFGAP/RecO"/>
</dbReference>
<comment type="function">
    <text evidence="1 8">Involved in DNA repair and RecF pathway recombination.</text>
</comment>
<dbReference type="KEGG" id="axe:P40_07140"/>
<dbReference type="Proteomes" id="UP001107961">
    <property type="component" value="Unassembled WGS sequence"/>
</dbReference>
<evidence type="ECO:0000256" key="6">
    <source>
        <dbReference type="ARBA" id="ARBA00023204"/>
    </source>
</evidence>
<evidence type="ECO:0000256" key="8">
    <source>
        <dbReference type="HAMAP-Rule" id="MF_00201"/>
    </source>
</evidence>
<evidence type="ECO:0000256" key="5">
    <source>
        <dbReference type="ARBA" id="ARBA00023172"/>
    </source>
</evidence>
<evidence type="ECO:0000256" key="2">
    <source>
        <dbReference type="ARBA" id="ARBA00007452"/>
    </source>
</evidence>
<keyword evidence="11" id="KW-1185">Reference proteome</keyword>
<gene>
    <name evidence="8 10" type="primary">recO</name>
    <name evidence="10" type="ORF">LZG35_17410</name>
</gene>
<protein>
    <recommendedName>
        <fullName evidence="3 8">DNA repair protein RecO</fullName>
    </recommendedName>
    <alternativeName>
        <fullName evidence="7 8">Recombination protein O</fullName>
    </alternativeName>
</protein>
<evidence type="ECO:0000313" key="11">
    <source>
        <dbReference type="Proteomes" id="UP001107961"/>
    </source>
</evidence>
<reference evidence="10" key="1">
    <citation type="submission" date="2022-01" db="EMBL/GenBank/DDBJ databases">
        <authorList>
            <person name="Karlyshev A.V."/>
            <person name="Jaspars M."/>
        </authorList>
    </citation>
    <scope>NUCLEOTIDE SEQUENCE</scope>
    <source>
        <strain evidence="10">AGSA3-2</strain>
    </source>
</reference>
<evidence type="ECO:0000256" key="7">
    <source>
        <dbReference type="ARBA" id="ARBA00033409"/>
    </source>
</evidence>
<keyword evidence="5 8" id="KW-0233">DNA recombination</keyword>
<dbReference type="GO" id="GO:0043590">
    <property type="term" value="C:bacterial nucleoid"/>
    <property type="evidence" value="ECO:0007669"/>
    <property type="project" value="TreeGrafter"/>
</dbReference>
<dbReference type="HAMAP" id="MF_00201">
    <property type="entry name" value="RecO"/>
    <property type="match status" value="1"/>
</dbReference>
<feature type="domain" description="DNA replication/recombination mediator RecO N-terminal" evidence="9">
    <location>
        <begin position="15"/>
        <end position="80"/>
    </location>
</feature>
<dbReference type="Gene3D" id="1.20.1440.120">
    <property type="entry name" value="Recombination protein O, C-terminal domain"/>
    <property type="match status" value="1"/>
</dbReference>